<keyword evidence="1" id="KW-0472">Membrane</keyword>
<dbReference type="OrthoDB" id="582668at2"/>
<reference evidence="3" key="1">
    <citation type="journal article" date="2011" name="MBio">
        <title>Novel metabolic attributes of the genus Cyanothece, comprising a group of unicellular nitrogen-fixing Cyanobacteria.</title>
        <authorList>
            <person name="Bandyopadhyay A."/>
            <person name="Elvitigala T."/>
            <person name="Welsh E."/>
            <person name="Stockel J."/>
            <person name="Liberton M."/>
            <person name="Min H."/>
            <person name="Sherman L.A."/>
            <person name="Pakrasi H.B."/>
        </authorList>
    </citation>
    <scope>NUCLEOTIDE SEQUENCE [LARGE SCALE GENOMIC DNA]</scope>
    <source>
        <strain evidence="3">PCC 8801</strain>
    </source>
</reference>
<protein>
    <submittedName>
        <fullName evidence="2">Uncharacterized protein</fullName>
    </submittedName>
</protein>
<dbReference type="STRING" id="41431.PCC8801_4422"/>
<dbReference type="Proteomes" id="UP000008204">
    <property type="component" value="Chromosome"/>
</dbReference>
<dbReference type="KEGG" id="cyp:PCC8801_4422"/>
<keyword evidence="1" id="KW-0812">Transmembrane</keyword>
<gene>
    <name evidence="2" type="ordered locus">PCC8801_4422</name>
</gene>
<evidence type="ECO:0000256" key="1">
    <source>
        <dbReference type="SAM" id="Phobius"/>
    </source>
</evidence>
<proteinExistence type="predicted"/>
<dbReference type="AlphaFoldDB" id="B7JWK3"/>
<dbReference type="eggNOG" id="ENOG5033AHP">
    <property type="taxonomic scope" value="Bacteria"/>
</dbReference>
<name>B7JWK3_RIPO1</name>
<dbReference type="EMBL" id="CP001287">
    <property type="protein sequence ID" value="ACK68344.1"/>
    <property type="molecule type" value="Genomic_DNA"/>
</dbReference>
<dbReference type="HOGENOM" id="CLU_149312_0_0_3"/>
<evidence type="ECO:0000313" key="2">
    <source>
        <dbReference type="EMBL" id="ACK68344.1"/>
    </source>
</evidence>
<feature type="transmembrane region" description="Helical" evidence="1">
    <location>
        <begin position="53"/>
        <end position="73"/>
    </location>
</feature>
<accession>B7JWK3</accession>
<keyword evidence="1" id="KW-1133">Transmembrane helix</keyword>
<keyword evidence="3" id="KW-1185">Reference proteome</keyword>
<sequence length="122" mass="13874">MSKSPNDHQKVVSFIKEYRPLPPPGTVTLESQLISKISQKSSDYHSSNNLRRWLMFTALITSGAAIVAGYRSFEPSYQLTENTAELETFMVETWQGTMKESSLYSDWAIIENPHRPYLVSSP</sequence>
<organism evidence="2 3">
    <name type="scientific">Rippkaea orientalis (strain PCC 8801 / RF-1)</name>
    <name type="common">Cyanothece sp. (strain PCC 8801)</name>
    <dbReference type="NCBI Taxonomy" id="41431"/>
    <lineage>
        <taxon>Bacteria</taxon>
        <taxon>Bacillati</taxon>
        <taxon>Cyanobacteriota</taxon>
        <taxon>Cyanophyceae</taxon>
        <taxon>Oscillatoriophycideae</taxon>
        <taxon>Chroococcales</taxon>
        <taxon>Aphanothecaceae</taxon>
        <taxon>Rippkaea</taxon>
        <taxon>Rippkaea orientalis</taxon>
    </lineage>
</organism>
<evidence type="ECO:0000313" key="3">
    <source>
        <dbReference type="Proteomes" id="UP000008204"/>
    </source>
</evidence>